<proteinExistence type="predicted"/>
<sequence length="138" mass="15141">MNRRMNGCSPNHDLCDISILLNRLRPFAVRDRPECLVSHVDDASPTPSTMETASVLAKSPGGIMLVIFVILASGMLGGVGGIYYVNRTSTPTQPVKFSPIRTNKNYHNGFIRVDNDESSVGNDDEDGCVIEMQDRQIT</sequence>
<organism evidence="2">
    <name type="scientific">Cyclophora tenuis</name>
    <name type="common">Marine diatom</name>
    <dbReference type="NCBI Taxonomy" id="216820"/>
    <lineage>
        <taxon>Eukaryota</taxon>
        <taxon>Sar</taxon>
        <taxon>Stramenopiles</taxon>
        <taxon>Ochrophyta</taxon>
        <taxon>Bacillariophyta</taxon>
        <taxon>Fragilariophyceae</taxon>
        <taxon>Fragilariophycidae</taxon>
        <taxon>Cyclophorales</taxon>
        <taxon>Cyclophoraceae</taxon>
        <taxon>Cyclophora</taxon>
    </lineage>
</organism>
<keyword evidence="1" id="KW-0472">Membrane</keyword>
<feature type="transmembrane region" description="Helical" evidence="1">
    <location>
        <begin position="63"/>
        <end position="85"/>
    </location>
</feature>
<dbReference type="EMBL" id="HBFW01012066">
    <property type="protein sequence ID" value="CAD8936715.1"/>
    <property type="molecule type" value="Transcribed_RNA"/>
</dbReference>
<accession>A0A7S1GL14</accession>
<evidence type="ECO:0000313" key="2">
    <source>
        <dbReference type="EMBL" id="CAD8936715.1"/>
    </source>
</evidence>
<gene>
    <name evidence="2" type="ORF">CTEN0397_LOCUS7762</name>
</gene>
<reference evidence="2" key="1">
    <citation type="submission" date="2021-01" db="EMBL/GenBank/DDBJ databases">
        <authorList>
            <person name="Corre E."/>
            <person name="Pelletier E."/>
            <person name="Niang G."/>
            <person name="Scheremetjew M."/>
            <person name="Finn R."/>
            <person name="Kale V."/>
            <person name="Holt S."/>
            <person name="Cochrane G."/>
            <person name="Meng A."/>
            <person name="Brown T."/>
            <person name="Cohen L."/>
        </authorList>
    </citation>
    <scope>NUCLEOTIDE SEQUENCE</scope>
    <source>
        <strain evidence="2">ECT3854</strain>
    </source>
</reference>
<protein>
    <submittedName>
        <fullName evidence="2">Uncharacterized protein</fullName>
    </submittedName>
</protein>
<keyword evidence="1" id="KW-1133">Transmembrane helix</keyword>
<keyword evidence="1" id="KW-0812">Transmembrane</keyword>
<evidence type="ECO:0000256" key="1">
    <source>
        <dbReference type="SAM" id="Phobius"/>
    </source>
</evidence>
<dbReference type="AlphaFoldDB" id="A0A7S1GL14"/>
<name>A0A7S1GL14_CYCTE</name>